<dbReference type="InterPro" id="IPR036390">
    <property type="entry name" value="WH_DNA-bd_sf"/>
</dbReference>
<evidence type="ECO:0000313" key="3">
    <source>
        <dbReference type="Proteomes" id="UP000632195"/>
    </source>
</evidence>
<dbReference type="SUPFAM" id="SSF102110">
    <property type="entry name" value="(2r)-phospho-3-sulfolactate synthase ComA"/>
    <property type="match status" value="1"/>
</dbReference>
<dbReference type="EMBL" id="BMNY01000001">
    <property type="protein sequence ID" value="GGM72548.1"/>
    <property type="molecule type" value="Genomic_DNA"/>
</dbReference>
<reference evidence="2" key="1">
    <citation type="journal article" date="2014" name="Int. J. Syst. Evol. Microbiol.">
        <title>Complete genome sequence of Corynebacterium casei LMG S-19264T (=DSM 44701T), isolated from a smear-ripened cheese.</title>
        <authorList>
            <consortium name="US DOE Joint Genome Institute (JGI-PGF)"/>
            <person name="Walter F."/>
            <person name="Albersmeier A."/>
            <person name="Kalinowski J."/>
            <person name="Ruckert C."/>
        </authorList>
    </citation>
    <scope>NUCLEOTIDE SEQUENCE</scope>
    <source>
        <strain evidence="2">JCM 13583</strain>
    </source>
</reference>
<dbReference type="InterPro" id="IPR003830">
    <property type="entry name" value="ComA_synth"/>
</dbReference>
<protein>
    <submittedName>
        <fullName evidence="2">Uncharacterized protein</fullName>
    </submittedName>
</protein>
<evidence type="ECO:0000313" key="2">
    <source>
        <dbReference type="EMBL" id="GGM72548.1"/>
    </source>
</evidence>
<proteinExistence type="inferred from homology"/>
<comment type="similarity">
    <text evidence="1">Belongs to the phosphosulfolactate synthase family.</text>
</comment>
<organism evidence="2 3">
    <name type="scientific">Thermogymnomonas acidicola</name>
    <dbReference type="NCBI Taxonomy" id="399579"/>
    <lineage>
        <taxon>Archaea</taxon>
        <taxon>Methanobacteriati</taxon>
        <taxon>Thermoplasmatota</taxon>
        <taxon>Thermoplasmata</taxon>
        <taxon>Thermoplasmatales</taxon>
        <taxon>Thermogymnomonas</taxon>
    </lineage>
</organism>
<sequence>MVIDRLGPIDIGVLGAFREYINVVKIGWTLPLVADRKFMGARVSAMTGAGLRPGMGGTALEILAQKGRLDAGFEVVLQLGFRAVEISSGITEMSSYDRKRIAEFARSNGLYLSVEVGKKREREQLSLNETLEALNRAADLEPDMVVLEGRETGLGVGIFDERGNIKWDWVDAIEEGSGKCPLMYEAPQERQQVELISRLGPGVNLGNIAPASLPAMVTQRLGMRGDTYRLDISSARVRGSPADKFVYYVVCTLPSPDQAAIVSATGLGRRTVQKSLRALIADGLITEHRVSDDMRKRVYRPKGA</sequence>
<dbReference type="AlphaFoldDB" id="A0AA37F9X8"/>
<reference evidence="2" key="2">
    <citation type="submission" date="2022-09" db="EMBL/GenBank/DDBJ databases">
        <authorList>
            <person name="Sun Q."/>
            <person name="Ohkuma M."/>
        </authorList>
    </citation>
    <scope>NUCLEOTIDE SEQUENCE</scope>
    <source>
        <strain evidence="2">JCM 13583</strain>
    </source>
</reference>
<comment type="caution">
    <text evidence="2">The sequence shown here is derived from an EMBL/GenBank/DDBJ whole genome shotgun (WGS) entry which is preliminary data.</text>
</comment>
<dbReference type="InterPro" id="IPR013785">
    <property type="entry name" value="Aldolase_TIM"/>
</dbReference>
<name>A0AA37F9X8_9ARCH</name>
<dbReference type="InterPro" id="IPR036112">
    <property type="entry name" value="ComA_synth_sf"/>
</dbReference>
<accession>A0AA37F9X8</accession>
<evidence type="ECO:0000256" key="1">
    <source>
        <dbReference type="ARBA" id="ARBA00010424"/>
    </source>
</evidence>
<dbReference type="Gene3D" id="3.20.20.70">
    <property type="entry name" value="Aldolase class I"/>
    <property type="match status" value="1"/>
</dbReference>
<dbReference type="Pfam" id="PF02679">
    <property type="entry name" value="ComA"/>
    <property type="match status" value="1"/>
</dbReference>
<dbReference type="SUPFAM" id="SSF46785">
    <property type="entry name" value="Winged helix' DNA-binding domain"/>
    <property type="match status" value="1"/>
</dbReference>
<gene>
    <name evidence="2" type="ORF">GCM10007108_08370</name>
</gene>
<dbReference type="Proteomes" id="UP000632195">
    <property type="component" value="Unassembled WGS sequence"/>
</dbReference>
<keyword evidence="3" id="KW-1185">Reference proteome</keyword>